<evidence type="ECO:0000256" key="2">
    <source>
        <dbReference type="SAM" id="MobiDB-lite"/>
    </source>
</evidence>
<dbReference type="AlphaFoldDB" id="E6K0J4"/>
<dbReference type="PATRIC" id="fig|864564.6.peg.1377"/>
<dbReference type="PROSITE" id="PS50006">
    <property type="entry name" value="FHA_DOMAIN"/>
    <property type="match status" value="1"/>
</dbReference>
<evidence type="ECO:0000313" key="5">
    <source>
        <dbReference type="Proteomes" id="UP000004946"/>
    </source>
</evidence>
<dbReference type="Pfam" id="PF00498">
    <property type="entry name" value="FHA"/>
    <property type="match status" value="1"/>
</dbReference>
<dbReference type="eggNOG" id="COG1716">
    <property type="taxonomic scope" value="Bacteria"/>
</dbReference>
<accession>E6K0J4</accession>
<keyword evidence="1" id="KW-0597">Phosphoprotein</keyword>
<feature type="compositionally biased region" description="Low complexity" evidence="2">
    <location>
        <begin position="249"/>
        <end position="267"/>
    </location>
</feature>
<name>E6K0J4_PARDN</name>
<dbReference type="Gene3D" id="2.60.200.20">
    <property type="match status" value="1"/>
</dbReference>
<organism evidence="4 5">
    <name type="scientific">Parascardovia denticolens DSM 10105 = JCM 12538</name>
    <dbReference type="NCBI Taxonomy" id="864564"/>
    <lineage>
        <taxon>Bacteria</taxon>
        <taxon>Bacillati</taxon>
        <taxon>Actinomycetota</taxon>
        <taxon>Actinomycetes</taxon>
        <taxon>Bifidobacteriales</taxon>
        <taxon>Bifidobacteriaceae</taxon>
        <taxon>Parascardovia</taxon>
    </lineage>
</organism>
<dbReference type="InterPro" id="IPR057893">
    <property type="entry name" value="LRV_2"/>
</dbReference>
<gene>
    <name evidence="4" type="ORF">HMPREF0620_0337</name>
</gene>
<evidence type="ECO:0000256" key="1">
    <source>
        <dbReference type="ARBA" id="ARBA00022553"/>
    </source>
</evidence>
<comment type="caution">
    <text evidence="4">The sequence shown here is derived from an EMBL/GenBank/DDBJ whole genome shotgun (WGS) entry which is preliminary data.</text>
</comment>
<proteinExistence type="predicted"/>
<dbReference type="Pfam" id="PF25591">
    <property type="entry name" value="LRV_2"/>
    <property type="match status" value="1"/>
</dbReference>
<dbReference type="KEGG" id="pdo:PSDT_1252"/>
<reference evidence="4 5" key="1">
    <citation type="submission" date="2010-12" db="EMBL/GenBank/DDBJ databases">
        <authorList>
            <person name="Muzny D."/>
            <person name="Qin X."/>
            <person name="Buhay C."/>
            <person name="Dugan-Rocha S."/>
            <person name="Ding Y."/>
            <person name="Chen G."/>
            <person name="Hawes A."/>
            <person name="Holder M."/>
            <person name="Jhangiani S."/>
            <person name="Johnson A."/>
            <person name="Khan Z."/>
            <person name="Li Z."/>
            <person name="Liu W."/>
            <person name="Liu X."/>
            <person name="Perez L."/>
            <person name="Shen H."/>
            <person name="Wang Q."/>
            <person name="Watt J."/>
            <person name="Xi L."/>
            <person name="Xin Y."/>
            <person name="Zhou J."/>
            <person name="Deng J."/>
            <person name="Jiang H."/>
            <person name="Liu Y."/>
            <person name="Qu J."/>
            <person name="Song X.-Z."/>
            <person name="Zhang L."/>
            <person name="Villasana D."/>
            <person name="Johnson A."/>
            <person name="Liu J."/>
            <person name="Liyanage D."/>
            <person name="Lorensuhewa L."/>
            <person name="Robinson T."/>
            <person name="Song A."/>
            <person name="Song B.-B."/>
            <person name="Dinh H."/>
            <person name="Thornton R."/>
            <person name="Coyle M."/>
            <person name="Francisco L."/>
            <person name="Jackson L."/>
            <person name="Javaid M."/>
            <person name="Korchina V."/>
            <person name="Kovar C."/>
            <person name="Mata R."/>
            <person name="Mathew T."/>
            <person name="Ngo R."/>
            <person name="Nguyen L."/>
            <person name="Nguyen N."/>
            <person name="Okwuonu G."/>
            <person name="Ongeri F."/>
            <person name="Pham C."/>
            <person name="Simmons D."/>
            <person name="Wilczek-Boney K."/>
            <person name="Hale W."/>
            <person name="Jakkamsetti A."/>
            <person name="Pham P."/>
            <person name="Ruth R."/>
            <person name="San Lucas F."/>
            <person name="Warren J."/>
            <person name="Zhang J."/>
            <person name="Zhao Z."/>
            <person name="Zhou C."/>
            <person name="Zhu D."/>
            <person name="Lee S."/>
            <person name="Bess C."/>
            <person name="Blankenburg K."/>
            <person name="Forbes L."/>
            <person name="Fu Q."/>
            <person name="Gubbala S."/>
            <person name="Hirani K."/>
            <person name="Jayaseelan J.C."/>
            <person name="Lara F."/>
            <person name="Munidasa M."/>
            <person name="Palculict T."/>
            <person name="Patil S."/>
            <person name="Pu L.-L."/>
            <person name="Saada N."/>
            <person name="Tang L."/>
            <person name="Weissenberger G."/>
            <person name="Zhu Y."/>
            <person name="Hemphill L."/>
            <person name="Shang Y."/>
            <person name="Youmans B."/>
            <person name="Ayvaz T."/>
            <person name="Ross M."/>
            <person name="Santibanez J."/>
            <person name="Aqrawi P."/>
            <person name="Gross S."/>
            <person name="Joshi V."/>
            <person name="Fowler G."/>
            <person name="Nazareth L."/>
            <person name="Reid J."/>
            <person name="Worley K."/>
            <person name="Petrosino J."/>
            <person name="Highlander S."/>
            <person name="Gibbs R."/>
        </authorList>
    </citation>
    <scope>NUCLEOTIDE SEQUENCE [LARGE SCALE GENOMIC DNA]</scope>
    <source>
        <strain evidence="4 5">DSM 10105</strain>
    </source>
</reference>
<feature type="region of interest" description="Disordered" evidence="2">
    <location>
        <begin position="204"/>
        <end position="234"/>
    </location>
</feature>
<evidence type="ECO:0000259" key="3">
    <source>
        <dbReference type="PROSITE" id="PS50006"/>
    </source>
</evidence>
<keyword evidence="5" id="KW-1185">Reference proteome</keyword>
<dbReference type="Proteomes" id="UP000004946">
    <property type="component" value="Chromosome"/>
</dbReference>
<dbReference type="RefSeq" id="WP_006288761.1">
    <property type="nucleotide sequence ID" value="NZ_AP012333.1"/>
</dbReference>
<protein>
    <recommendedName>
        <fullName evidence="3">FHA domain-containing protein</fullName>
    </recommendedName>
</protein>
<feature type="region of interest" description="Disordered" evidence="2">
    <location>
        <begin position="249"/>
        <end position="342"/>
    </location>
</feature>
<dbReference type="InterPro" id="IPR000253">
    <property type="entry name" value="FHA_dom"/>
</dbReference>
<sequence>MTDAANAPVEWDVLVDNASLGHIGPGQAVVLGRKPIRPLPAEEGRTRLDIEDSTRSMSKRHALFTTDEQGNATVEDLHSTNGTYVVTDSDDLWRIVADIPFDLPQEVVRLQLGDVPVDLIPVKPQAEPEPVSQPMAAVSDLFSYASAVQDTRSQGDPMSVDEIIDVRQGEPTHTFHTMKKDASPFSRLHDDVMRSERKQVLRVAADEDGSSASGVQEFHAAPESVVQAEDDSDELGVEELGADELGAGESPAADAAATGAAAAGGEAATHETDTCEANTGEGVEPSEPVEEEEPTEKKTEEPESTQSSEQTVEDPDEKFKPHPEQDAKSAANTAERRYKPAFEPGSVFDRLSRGEFNRKEEVVEAGGFTSEEAKLSRDFDQQFEIARQPKLLPYLAMNSGLYEDLYAWLEALGNEDIDAALKTNPGYRTWKEQGE</sequence>
<feature type="domain" description="FHA" evidence="3">
    <location>
        <begin position="29"/>
        <end position="85"/>
    </location>
</feature>
<dbReference type="HOGENOM" id="CLU_026080_0_0_11"/>
<dbReference type="EMBL" id="AEON01000001">
    <property type="protein sequence ID" value="EFT83332.1"/>
    <property type="molecule type" value="Genomic_DNA"/>
</dbReference>
<dbReference type="SUPFAM" id="SSF49879">
    <property type="entry name" value="SMAD/FHA domain"/>
    <property type="match status" value="1"/>
</dbReference>
<evidence type="ECO:0000313" key="4">
    <source>
        <dbReference type="EMBL" id="EFT83332.1"/>
    </source>
</evidence>
<dbReference type="InterPro" id="IPR008984">
    <property type="entry name" value="SMAD_FHA_dom_sf"/>
</dbReference>
<feature type="compositionally biased region" description="Basic and acidic residues" evidence="2">
    <location>
        <begin position="317"/>
        <end position="327"/>
    </location>
</feature>